<sequence>MLKMNVNLLDVPLEINGVETLVIEDTACFSSLVRLFYGYEEDCPLKLVHGNYIPLKPLELMLVSDILGYDINSSATLKLIYTDLEQQLKESPEVVSKIDQLTDKISNMIGDELLNHELDLEKDEITILELFKALGVKIETQSDTIYEKMLEIVQVYKYLKRKKLLVFINTYAYLTGEEMKELQQYISLNQIDVLFLEPRKREGIPQTVVDRDFYIYTENMV</sequence>
<name>A0A3R9YCA7_9ENTE</name>
<evidence type="ECO:0000313" key="1">
    <source>
        <dbReference type="EMBL" id="RST89059.1"/>
    </source>
</evidence>
<dbReference type="InterPro" id="IPR038600">
    <property type="entry name" value="Csn2_sf"/>
</dbReference>
<evidence type="ECO:0000313" key="2">
    <source>
        <dbReference type="Proteomes" id="UP000277864"/>
    </source>
</evidence>
<keyword evidence="2" id="KW-1185">Reference proteome</keyword>
<dbReference type="NCBIfam" id="TIGR01866">
    <property type="entry name" value="cas_Csn2"/>
    <property type="match status" value="1"/>
</dbReference>
<dbReference type="InterPro" id="IPR010146">
    <property type="entry name" value="CRISPR-assoc_prot_Csn2-typ"/>
</dbReference>
<dbReference type="Pfam" id="PF09711">
    <property type="entry name" value="Cas_Csn2"/>
    <property type="match status" value="1"/>
</dbReference>
<comment type="caution">
    <text evidence="1">The sequence shown here is derived from an EMBL/GenBank/DDBJ whole genome shotgun (WGS) entry which is preliminary data.</text>
</comment>
<gene>
    <name evidence="1" type="primary">csn2</name>
    <name evidence="1" type="ORF">C7P63_07145</name>
</gene>
<dbReference type="OrthoDB" id="2365673at2"/>
<accession>A0A3R9YCA7</accession>
<reference evidence="1 2" key="1">
    <citation type="submission" date="2018-03" db="EMBL/GenBank/DDBJ databases">
        <authorList>
            <person name="Gulvik C.A."/>
        </authorList>
    </citation>
    <scope>NUCLEOTIDE SEQUENCE [LARGE SCALE GENOMIC DNA]</scope>
    <source>
        <strain evidence="1 2">JCM 31581</strain>
    </source>
</reference>
<dbReference type="RefSeq" id="WP_125943486.1">
    <property type="nucleotide sequence ID" value="NZ_PXZH01000003.1"/>
</dbReference>
<dbReference type="Proteomes" id="UP000277864">
    <property type="component" value="Unassembled WGS sequence"/>
</dbReference>
<dbReference type="EMBL" id="PXZH01000003">
    <property type="protein sequence ID" value="RST89059.1"/>
    <property type="molecule type" value="Genomic_DNA"/>
</dbReference>
<organism evidence="1 2">
    <name type="scientific">Vagococcus humatus</name>
    <dbReference type="NCBI Taxonomy" id="1889241"/>
    <lineage>
        <taxon>Bacteria</taxon>
        <taxon>Bacillati</taxon>
        <taxon>Bacillota</taxon>
        <taxon>Bacilli</taxon>
        <taxon>Lactobacillales</taxon>
        <taxon>Enterococcaceae</taxon>
        <taxon>Vagococcus</taxon>
    </lineage>
</organism>
<protein>
    <submittedName>
        <fullName evidence="1">Type II-A CRISPR-associated protein Csn2</fullName>
    </submittedName>
</protein>
<dbReference type="Gene3D" id="3.40.50.11940">
    <property type="match status" value="2"/>
</dbReference>
<proteinExistence type="predicted"/>
<dbReference type="AlphaFoldDB" id="A0A3R9YCA7"/>